<accession>A0AAP9HC60</accession>
<organism evidence="2 3">
    <name type="scientific">Gemella morbillorum</name>
    <dbReference type="NCBI Taxonomy" id="29391"/>
    <lineage>
        <taxon>Bacteria</taxon>
        <taxon>Bacillati</taxon>
        <taxon>Bacillota</taxon>
        <taxon>Bacilli</taxon>
        <taxon>Bacillales</taxon>
        <taxon>Gemellaceae</taxon>
        <taxon>Gemella</taxon>
    </lineage>
</organism>
<evidence type="ECO:0000256" key="1">
    <source>
        <dbReference type="SAM" id="Phobius"/>
    </source>
</evidence>
<evidence type="ECO:0000313" key="2">
    <source>
        <dbReference type="EMBL" id="QGS08903.1"/>
    </source>
</evidence>
<dbReference type="AlphaFoldDB" id="A0AAP9HC60"/>
<protein>
    <recommendedName>
        <fullName evidence="4">DUF1129 family protein</fullName>
    </recommendedName>
</protein>
<keyword evidence="1" id="KW-0472">Membrane</keyword>
<evidence type="ECO:0008006" key="4">
    <source>
        <dbReference type="Google" id="ProtNLM"/>
    </source>
</evidence>
<sequence>MNIGNLLEYNNKLRMQLNEENKKYYEELLITCRTKAIAANETALEIQLLEILQDLIAYQKQGKNFPETFGNDINKLSDSIIKLLPKENKTTIYRFMLSYILILIISLLFPSIFAKSIQPYLTVFSILVLILGSGMCIYLLLYKKTEKNKWFIYFTSFVLFEISLFLVIILEKLNVFPYYLTVRIELSNNFLYLYATFSLLAITYVYLTFKKYYSKKL</sequence>
<dbReference type="RefSeq" id="WP_004633250.1">
    <property type="nucleotide sequence ID" value="NZ_CP046314.1"/>
</dbReference>
<keyword evidence="3" id="KW-1185">Reference proteome</keyword>
<proteinExistence type="predicted"/>
<keyword evidence="1" id="KW-0812">Transmembrane</keyword>
<feature type="transmembrane region" description="Helical" evidence="1">
    <location>
        <begin position="150"/>
        <end position="170"/>
    </location>
</feature>
<evidence type="ECO:0000313" key="3">
    <source>
        <dbReference type="Proteomes" id="UP000425411"/>
    </source>
</evidence>
<dbReference type="EMBL" id="CP046314">
    <property type="protein sequence ID" value="QGS08903.1"/>
    <property type="molecule type" value="Genomic_DNA"/>
</dbReference>
<feature type="transmembrane region" description="Helical" evidence="1">
    <location>
        <begin position="92"/>
        <end position="114"/>
    </location>
</feature>
<reference evidence="2 3" key="1">
    <citation type="submission" date="2019-11" db="EMBL/GenBank/DDBJ databases">
        <title>FDA dAtabase for Regulatory Grade micrObial Sequences (FDA-ARGOS): Supporting development and validation of Infectious Disease Dx tests.</title>
        <authorList>
            <person name="Turner S."/>
            <person name="Byrd R."/>
            <person name="Tallon L."/>
            <person name="Sadzewicz L."/>
            <person name="Vavikolanu K."/>
            <person name="Mehta A."/>
            <person name="Aluvathingal J."/>
            <person name="Nadendla S."/>
            <person name="Myers T."/>
            <person name="Yan Y."/>
            <person name="Sichtig H."/>
        </authorList>
    </citation>
    <scope>NUCLEOTIDE SEQUENCE [LARGE SCALE GENOMIC DNA]</scope>
    <source>
        <strain evidence="2 3">FDAARGOS_741</strain>
    </source>
</reference>
<name>A0AAP9HC60_9BACL</name>
<gene>
    <name evidence="2" type="ORF">FOC49_02885</name>
</gene>
<feature type="transmembrane region" description="Helical" evidence="1">
    <location>
        <begin position="190"/>
        <end position="209"/>
    </location>
</feature>
<keyword evidence="1" id="KW-1133">Transmembrane helix</keyword>
<dbReference type="Proteomes" id="UP000425411">
    <property type="component" value="Chromosome"/>
</dbReference>
<feature type="transmembrane region" description="Helical" evidence="1">
    <location>
        <begin position="120"/>
        <end position="141"/>
    </location>
</feature>
<dbReference type="SUPFAM" id="SSF158560">
    <property type="entry name" value="BH3980-like"/>
    <property type="match status" value="1"/>
</dbReference>